<dbReference type="AlphaFoldDB" id="X0V7H2"/>
<reference evidence="1" key="1">
    <citation type="journal article" date="2014" name="Front. Microbiol.">
        <title>High frequency of phylogenetically diverse reductive dehalogenase-homologous genes in deep subseafloor sedimentary metagenomes.</title>
        <authorList>
            <person name="Kawai M."/>
            <person name="Futagami T."/>
            <person name="Toyoda A."/>
            <person name="Takaki Y."/>
            <person name="Nishi S."/>
            <person name="Hori S."/>
            <person name="Arai W."/>
            <person name="Tsubouchi T."/>
            <person name="Morono Y."/>
            <person name="Uchiyama I."/>
            <person name="Ito T."/>
            <person name="Fujiyama A."/>
            <person name="Inagaki F."/>
            <person name="Takami H."/>
        </authorList>
    </citation>
    <scope>NUCLEOTIDE SEQUENCE</scope>
    <source>
        <strain evidence="1">Expedition CK06-06</strain>
    </source>
</reference>
<evidence type="ECO:0000313" key="1">
    <source>
        <dbReference type="EMBL" id="GAF96585.1"/>
    </source>
</evidence>
<dbReference type="EMBL" id="BARS01019958">
    <property type="protein sequence ID" value="GAF96585.1"/>
    <property type="molecule type" value="Genomic_DNA"/>
</dbReference>
<comment type="caution">
    <text evidence="1">The sequence shown here is derived from an EMBL/GenBank/DDBJ whole genome shotgun (WGS) entry which is preliminary data.</text>
</comment>
<accession>X0V7H2</accession>
<gene>
    <name evidence="1" type="ORF">S01H1_32252</name>
</gene>
<feature type="non-terminal residue" evidence="1">
    <location>
        <position position="1"/>
    </location>
</feature>
<proteinExistence type="predicted"/>
<protein>
    <submittedName>
        <fullName evidence="1">Uncharacterized protein</fullName>
    </submittedName>
</protein>
<sequence>ESKGRYKSQVARIKSNQWAYADKELDNDVTILRDDEIVKFLRTFCFATDCIDWLDEKHDAYETIEELVEALNKDCPFKDKWLTVCIAGREYQNKAGYNAYDLFFPKFTRNGIPFESIEIEHDDSRVYTYDQKEHIKRKVIKEVDSFEEKKDDFELD</sequence>
<organism evidence="1">
    <name type="scientific">marine sediment metagenome</name>
    <dbReference type="NCBI Taxonomy" id="412755"/>
    <lineage>
        <taxon>unclassified sequences</taxon>
        <taxon>metagenomes</taxon>
        <taxon>ecological metagenomes</taxon>
    </lineage>
</organism>
<name>X0V7H2_9ZZZZ</name>